<protein>
    <recommendedName>
        <fullName evidence="3">Glycosyl transferase family 1 domain-containing protein</fullName>
    </recommendedName>
</protein>
<evidence type="ECO:0008006" key="3">
    <source>
        <dbReference type="Google" id="ProtNLM"/>
    </source>
</evidence>
<evidence type="ECO:0000313" key="2">
    <source>
        <dbReference type="Proteomes" id="UP000034665"/>
    </source>
</evidence>
<organism evidence="1 2">
    <name type="scientific">Candidatus Wolfebacteria bacterium GW2011_GWC2_39_22</name>
    <dbReference type="NCBI Taxonomy" id="1619013"/>
    <lineage>
        <taxon>Bacteria</taxon>
        <taxon>Candidatus Wolfeibacteriota</taxon>
    </lineage>
</organism>
<proteinExistence type="predicted"/>
<dbReference type="Proteomes" id="UP000034665">
    <property type="component" value="Unassembled WGS sequence"/>
</dbReference>
<reference evidence="1 2" key="1">
    <citation type="journal article" date="2015" name="Nature">
        <title>rRNA introns, odd ribosomes, and small enigmatic genomes across a large radiation of phyla.</title>
        <authorList>
            <person name="Brown C.T."/>
            <person name="Hug L.A."/>
            <person name="Thomas B.C."/>
            <person name="Sharon I."/>
            <person name="Castelle C.J."/>
            <person name="Singh A."/>
            <person name="Wilkins M.J."/>
            <person name="Williams K.H."/>
            <person name="Banfield J.F."/>
        </authorList>
    </citation>
    <scope>NUCLEOTIDE SEQUENCE [LARGE SCALE GENOMIC DNA]</scope>
</reference>
<comment type="caution">
    <text evidence="1">The sequence shown here is derived from an EMBL/GenBank/DDBJ whole genome shotgun (WGS) entry which is preliminary data.</text>
</comment>
<dbReference type="SUPFAM" id="SSF53756">
    <property type="entry name" value="UDP-Glycosyltransferase/glycogen phosphorylase"/>
    <property type="match status" value="1"/>
</dbReference>
<dbReference type="AlphaFoldDB" id="A0A0G0QQF6"/>
<accession>A0A0G0QQF6</accession>
<dbReference type="Gene3D" id="3.40.50.2000">
    <property type="entry name" value="Glycogen Phosphorylase B"/>
    <property type="match status" value="1"/>
</dbReference>
<sequence length="344" mass="39901">MINIISKAYLSKTATGPKKVVDNLIKGLDLLGYPYVINKRLDSCKRLWIHDDVSALKKLKTLPSDINVVVGPNIFILPRHIPENISLSRVVYLHPSRWIKNFWMHFGYTAGPIEVWPAGIDTNEFKQSDEEKDIVLVYFKQRFPEELKQLEDILREKHIAFEKVVYGEYQEAHYKKYLSQARYVVWLGRHESQGIALEEALACNVPMLVWDVKSLGHWTPIGKEMSLFTQEENDFTDTTSAEYFDDTCGIKIKKADELDSAIERMEKEWQTFKPRNYILNTLGLEKQAKELIEVFDTYYGLSFNAGKSEQLLASGDWINNRWSYKISLAIRSFAKGILRHLKSL</sequence>
<gene>
    <name evidence="1" type="ORF">UT41_C0001G0144</name>
</gene>
<dbReference type="STRING" id="1619013.UT41_C0001G0144"/>
<evidence type="ECO:0000313" key="1">
    <source>
        <dbReference type="EMBL" id="KKR12600.1"/>
    </source>
</evidence>
<dbReference type="EMBL" id="LBWR01000001">
    <property type="protein sequence ID" value="KKR12600.1"/>
    <property type="molecule type" value="Genomic_DNA"/>
</dbReference>
<name>A0A0G0QQF6_9BACT</name>